<dbReference type="AlphaFoldDB" id="A0A3S9SK81"/>
<dbReference type="PIRSF" id="PIRSF006170">
    <property type="entry name" value="YfgM"/>
    <property type="match status" value="1"/>
</dbReference>
<accession>A0A3S9SK81</accession>
<dbReference type="Proteomes" id="UP000282435">
    <property type="component" value="Chromosome"/>
</dbReference>
<evidence type="ECO:0000313" key="12">
    <source>
        <dbReference type="EMBL" id="AZR59927.1"/>
    </source>
</evidence>
<evidence type="ECO:0000256" key="7">
    <source>
        <dbReference type="ARBA" id="ARBA00024197"/>
    </source>
</evidence>
<dbReference type="InterPro" id="IPR011990">
    <property type="entry name" value="TPR-like_helical_dom_sf"/>
</dbReference>
<evidence type="ECO:0000256" key="3">
    <source>
        <dbReference type="ARBA" id="ARBA00022692"/>
    </source>
</evidence>
<dbReference type="OrthoDB" id="8521102at2"/>
<comment type="similarity">
    <text evidence="7">Belongs to the YfgM family.</text>
</comment>
<keyword evidence="6" id="KW-0143">Chaperone</keyword>
<dbReference type="Gene3D" id="1.25.40.10">
    <property type="entry name" value="Tetratricopeptide repeat domain"/>
    <property type="match status" value="1"/>
</dbReference>
<evidence type="ECO:0000256" key="8">
    <source>
        <dbReference type="ARBA" id="ARBA00024235"/>
    </source>
</evidence>
<sequence>MAVYDLKDQEEIENFKYFWRSWGRWLFALLVVAAIGYFVWGVMYSSHQRSVNNEAVAVFDQWAENQQAGKLAEAAKLLTQLQSQYPTSVSAAQATLMQAGAAFDQGKYDEAAGHLNWVLKYHQEPLIRAMAIQRLATVQLQQQKYDDAIATLGMNTDEAYAGILLETKGDVYAAQGKRSEAAAAYKQAMDKLPKDDQGREFIQLKIDQLN</sequence>
<protein>
    <recommendedName>
        <fullName evidence="8">Ancillary SecYEG translocon subunit</fullName>
    </recommendedName>
</protein>
<dbReference type="SUPFAM" id="SSF48452">
    <property type="entry name" value="TPR-like"/>
    <property type="match status" value="1"/>
</dbReference>
<keyword evidence="5 10" id="KW-0472">Membrane</keyword>
<dbReference type="PANTHER" id="PTHR38035">
    <property type="entry name" value="UPF0070 PROTEIN YFGM"/>
    <property type="match status" value="1"/>
</dbReference>
<dbReference type="PROSITE" id="PS50005">
    <property type="entry name" value="TPR"/>
    <property type="match status" value="1"/>
</dbReference>
<dbReference type="RefSeq" id="WP_126983433.1">
    <property type="nucleotide sequence ID" value="NZ_CP034670.1"/>
</dbReference>
<feature type="repeat" description="TPR" evidence="9">
    <location>
        <begin position="162"/>
        <end position="195"/>
    </location>
</feature>
<evidence type="ECO:0000256" key="2">
    <source>
        <dbReference type="ARBA" id="ARBA00022475"/>
    </source>
</evidence>
<dbReference type="InterPro" id="IPR019734">
    <property type="entry name" value="TPR_rpt"/>
</dbReference>
<evidence type="ECO:0000256" key="9">
    <source>
        <dbReference type="PROSITE-ProRule" id="PRU00339"/>
    </source>
</evidence>
<evidence type="ECO:0000313" key="13">
    <source>
        <dbReference type="Proteomes" id="UP000282435"/>
    </source>
</evidence>
<name>A0A3S9SK81_EIKCO</name>
<evidence type="ECO:0000256" key="1">
    <source>
        <dbReference type="ARBA" id="ARBA00004401"/>
    </source>
</evidence>
<organism evidence="12 13">
    <name type="scientific">Eikenella corrodens</name>
    <dbReference type="NCBI Taxonomy" id="539"/>
    <lineage>
        <taxon>Bacteria</taxon>
        <taxon>Pseudomonadati</taxon>
        <taxon>Pseudomonadota</taxon>
        <taxon>Betaproteobacteria</taxon>
        <taxon>Neisseriales</taxon>
        <taxon>Neisseriaceae</taxon>
        <taxon>Eikenella</taxon>
    </lineage>
</organism>
<dbReference type="Pfam" id="PF09976">
    <property type="entry name" value="TPR_21"/>
    <property type="match status" value="1"/>
</dbReference>
<keyword evidence="9" id="KW-0802">TPR repeat</keyword>
<dbReference type="InterPro" id="IPR026039">
    <property type="entry name" value="YfgM"/>
</dbReference>
<keyword evidence="4 10" id="KW-1133">Transmembrane helix</keyword>
<dbReference type="InterPro" id="IPR018704">
    <property type="entry name" value="SecYEG/CpoB_TPR"/>
</dbReference>
<dbReference type="GO" id="GO:0005886">
    <property type="term" value="C:plasma membrane"/>
    <property type="evidence" value="ECO:0007669"/>
    <property type="project" value="UniProtKB-SubCell"/>
</dbReference>
<comment type="subcellular location">
    <subcellularLocation>
        <location evidence="1">Cell membrane</location>
        <topology evidence="1">Single-pass type II membrane protein</topology>
    </subcellularLocation>
</comment>
<dbReference type="GO" id="GO:0044877">
    <property type="term" value="F:protein-containing complex binding"/>
    <property type="evidence" value="ECO:0007669"/>
    <property type="project" value="InterPro"/>
</dbReference>
<evidence type="ECO:0000259" key="11">
    <source>
        <dbReference type="Pfam" id="PF09976"/>
    </source>
</evidence>
<feature type="domain" description="Ancillary SecYEG translocon subunit/Cell division coordinator CpoB TPR" evidence="11">
    <location>
        <begin position="16"/>
        <end position="210"/>
    </location>
</feature>
<evidence type="ECO:0000256" key="6">
    <source>
        <dbReference type="ARBA" id="ARBA00023186"/>
    </source>
</evidence>
<gene>
    <name evidence="12" type="ORF">ELB75_07735</name>
</gene>
<keyword evidence="3 10" id="KW-0812">Transmembrane</keyword>
<dbReference type="PANTHER" id="PTHR38035:SF1">
    <property type="entry name" value="ANCILLARY SECYEG TRANSLOCON SUBUNIT"/>
    <property type="match status" value="1"/>
</dbReference>
<dbReference type="EMBL" id="CP034670">
    <property type="protein sequence ID" value="AZR59927.1"/>
    <property type="molecule type" value="Genomic_DNA"/>
</dbReference>
<feature type="transmembrane region" description="Helical" evidence="10">
    <location>
        <begin position="25"/>
        <end position="44"/>
    </location>
</feature>
<keyword evidence="2" id="KW-1003">Cell membrane</keyword>
<evidence type="ECO:0000256" key="10">
    <source>
        <dbReference type="SAM" id="Phobius"/>
    </source>
</evidence>
<dbReference type="SMART" id="SM00028">
    <property type="entry name" value="TPR"/>
    <property type="match status" value="2"/>
</dbReference>
<proteinExistence type="inferred from homology"/>
<evidence type="ECO:0000256" key="5">
    <source>
        <dbReference type="ARBA" id="ARBA00023136"/>
    </source>
</evidence>
<reference evidence="12 13" key="1">
    <citation type="submission" date="2018-12" db="EMBL/GenBank/DDBJ databases">
        <title>Genome sequencing of Eikenella corrodens KCOM 3110 (= JS217).</title>
        <authorList>
            <person name="Koo J.-K."/>
            <person name="Park S.-N."/>
            <person name="Lim Y.K."/>
        </authorList>
    </citation>
    <scope>NUCLEOTIDE SEQUENCE [LARGE SCALE GENOMIC DNA]</scope>
    <source>
        <strain evidence="12 13">KCOM 3110</strain>
    </source>
</reference>
<evidence type="ECO:0000256" key="4">
    <source>
        <dbReference type="ARBA" id="ARBA00022989"/>
    </source>
</evidence>